<evidence type="ECO:0000313" key="3">
    <source>
        <dbReference type="EMBL" id="EJD44565.1"/>
    </source>
</evidence>
<evidence type="ECO:0000256" key="1">
    <source>
        <dbReference type="SAM" id="MobiDB-lite"/>
    </source>
</evidence>
<dbReference type="Proteomes" id="UP000006514">
    <property type="component" value="Unassembled WGS sequence"/>
</dbReference>
<dbReference type="EMBL" id="JH687770">
    <property type="protein sequence ID" value="EJD44565.1"/>
    <property type="molecule type" value="Genomic_DNA"/>
</dbReference>
<gene>
    <name evidence="3" type="ORF">AURDEDRAFT_166350</name>
</gene>
<dbReference type="Gene3D" id="3.30.160.60">
    <property type="entry name" value="Classic Zinc Finger"/>
    <property type="match status" value="1"/>
</dbReference>
<dbReference type="PROSITE" id="PS00028">
    <property type="entry name" value="ZINC_FINGER_C2H2_1"/>
    <property type="match status" value="1"/>
</dbReference>
<dbReference type="InParanoid" id="J0WXP3"/>
<sequence length="244" mass="27031">MSGRAQDSLRCRWSKCAAPGPFVDNKALFDHLVAAHRPSGGSFYCLWERCTRKSQIGGPKNGAEHLLTHTSYRPYKCEHPGCTAALPRACDLALHTATRHNSEPYVVQNDCDAGCKKGEERKGGDKQDRRQGILGTLHPRQGQADMSKSAQFVPPIAGPSKRARGEEDSTAHTKKRKKVQFRPDRDIGPGPGVGVISKTQMPRVLRKLKAQPKESEEVEIVVVAVEVNRKDEDQLDEDSDWVLN</sequence>
<dbReference type="KEGG" id="adl:AURDEDRAFT_166350"/>
<feature type="domain" description="C2H2-type" evidence="2">
    <location>
        <begin position="77"/>
        <end position="100"/>
    </location>
</feature>
<dbReference type="SUPFAM" id="SSF57667">
    <property type="entry name" value="beta-beta-alpha zinc fingers"/>
    <property type="match status" value="1"/>
</dbReference>
<dbReference type="AlphaFoldDB" id="J0WXP3"/>
<dbReference type="InterPro" id="IPR036236">
    <property type="entry name" value="Znf_C2H2_sf"/>
</dbReference>
<evidence type="ECO:0000313" key="4">
    <source>
        <dbReference type="Proteomes" id="UP000006514"/>
    </source>
</evidence>
<dbReference type="InterPro" id="IPR013087">
    <property type="entry name" value="Znf_C2H2_type"/>
</dbReference>
<proteinExistence type="predicted"/>
<keyword evidence="4" id="KW-1185">Reference proteome</keyword>
<accession>J0WXP3</accession>
<protein>
    <recommendedName>
        <fullName evidence="2">C2H2-type domain-containing protein</fullName>
    </recommendedName>
</protein>
<organism evidence="3 4">
    <name type="scientific">Auricularia subglabra (strain TFB-10046 / SS5)</name>
    <name type="common">White-rot fungus</name>
    <name type="synonym">Auricularia delicata (strain TFB10046)</name>
    <dbReference type="NCBI Taxonomy" id="717982"/>
    <lineage>
        <taxon>Eukaryota</taxon>
        <taxon>Fungi</taxon>
        <taxon>Dikarya</taxon>
        <taxon>Basidiomycota</taxon>
        <taxon>Agaricomycotina</taxon>
        <taxon>Agaricomycetes</taxon>
        <taxon>Auriculariales</taxon>
        <taxon>Auriculariaceae</taxon>
        <taxon>Auricularia</taxon>
    </lineage>
</organism>
<reference evidence="4" key="1">
    <citation type="journal article" date="2012" name="Science">
        <title>The Paleozoic origin of enzymatic lignin decomposition reconstructed from 31 fungal genomes.</title>
        <authorList>
            <person name="Floudas D."/>
            <person name="Binder M."/>
            <person name="Riley R."/>
            <person name="Barry K."/>
            <person name="Blanchette R.A."/>
            <person name="Henrissat B."/>
            <person name="Martinez A.T."/>
            <person name="Otillar R."/>
            <person name="Spatafora J.W."/>
            <person name="Yadav J.S."/>
            <person name="Aerts A."/>
            <person name="Benoit I."/>
            <person name="Boyd A."/>
            <person name="Carlson A."/>
            <person name="Copeland A."/>
            <person name="Coutinho P.M."/>
            <person name="de Vries R.P."/>
            <person name="Ferreira P."/>
            <person name="Findley K."/>
            <person name="Foster B."/>
            <person name="Gaskell J."/>
            <person name="Glotzer D."/>
            <person name="Gorecki P."/>
            <person name="Heitman J."/>
            <person name="Hesse C."/>
            <person name="Hori C."/>
            <person name="Igarashi K."/>
            <person name="Jurgens J.A."/>
            <person name="Kallen N."/>
            <person name="Kersten P."/>
            <person name="Kohler A."/>
            <person name="Kuees U."/>
            <person name="Kumar T.K.A."/>
            <person name="Kuo A."/>
            <person name="LaButti K."/>
            <person name="Larrondo L.F."/>
            <person name="Lindquist E."/>
            <person name="Ling A."/>
            <person name="Lombard V."/>
            <person name="Lucas S."/>
            <person name="Lundell T."/>
            <person name="Martin R."/>
            <person name="McLaughlin D.J."/>
            <person name="Morgenstern I."/>
            <person name="Morin E."/>
            <person name="Murat C."/>
            <person name="Nagy L.G."/>
            <person name="Nolan M."/>
            <person name="Ohm R.A."/>
            <person name="Patyshakuliyeva A."/>
            <person name="Rokas A."/>
            <person name="Ruiz-Duenas F.J."/>
            <person name="Sabat G."/>
            <person name="Salamov A."/>
            <person name="Samejima M."/>
            <person name="Schmutz J."/>
            <person name="Slot J.C."/>
            <person name="St John F."/>
            <person name="Stenlid J."/>
            <person name="Sun H."/>
            <person name="Sun S."/>
            <person name="Syed K."/>
            <person name="Tsang A."/>
            <person name="Wiebenga A."/>
            <person name="Young D."/>
            <person name="Pisabarro A."/>
            <person name="Eastwood D.C."/>
            <person name="Martin F."/>
            <person name="Cullen D."/>
            <person name="Grigoriev I.V."/>
            <person name="Hibbett D.S."/>
        </authorList>
    </citation>
    <scope>NUCLEOTIDE SEQUENCE [LARGE SCALE GENOMIC DNA]</scope>
    <source>
        <strain evidence="4">TFB10046</strain>
    </source>
</reference>
<dbReference type="OrthoDB" id="3214149at2759"/>
<evidence type="ECO:0000259" key="2">
    <source>
        <dbReference type="PROSITE" id="PS00028"/>
    </source>
</evidence>
<feature type="region of interest" description="Disordered" evidence="1">
    <location>
        <begin position="137"/>
        <end position="198"/>
    </location>
</feature>
<name>J0WXP3_AURST</name>